<dbReference type="Proteomes" id="UP000325516">
    <property type="component" value="Chromosome"/>
</dbReference>
<dbReference type="RefSeq" id="WP_150924824.1">
    <property type="nucleotide sequence ID" value="NZ_CP044232.1"/>
</dbReference>
<dbReference type="InterPro" id="IPR036812">
    <property type="entry name" value="NAD(P)_OxRdtase_dom_sf"/>
</dbReference>
<dbReference type="PANTHER" id="PTHR43364">
    <property type="entry name" value="NADH-SPECIFIC METHYLGLYOXAL REDUCTASE-RELATED"/>
    <property type="match status" value="1"/>
</dbReference>
<sequence length="315" mass="34306">MTTDTDGIALGTMYFGTRLDQATSFAILDRFVERGGRWLDTADNYAFWTDGSGLGGASETVIGAWLQSNPGVREEVLLSTKVGADPTVAGVWPESMEGLRPDTIRDALARSLARLGTDHVDLYWAHVEDRSVDLDAQVEAFGALAADGRVRRLGASNHATWRVERARSLARSRGVEPFTAVQLRHTYLQPIPFAPLPDQGHVVATPEALDYTGSEGLAVWAYSTLLTGAYTREERLQEPYRHADTRRRLAALDRVAAQLGATRNQVVLAWLLGSTPQVTPIVGVSGISQLDETMDALELHLGADARAVLDEEVAR</sequence>
<dbReference type="KEGG" id="mlz:F6J85_09785"/>
<proteinExistence type="predicted"/>
<dbReference type="SUPFAM" id="SSF51430">
    <property type="entry name" value="NAD(P)-linked oxidoreductase"/>
    <property type="match status" value="1"/>
</dbReference>
<accession>A0A5J6L4T9</accession>
<keyword evidence="3" id="KW-1185">Reference proteome</keyword>
<dbReference type="AlphaFoldDB" id="A0A5J6L4T9"/>
<dbReference type="InterPro" id="IPR050523">
    <property type="entry name" value="AKR_Detox_Biosynth"/>
</dbReference>
<dbReference type="PANTHER" id="PTHR43364:SF6">
    <property type="entry name" value="OXIDOREDUCTASE-RELATED"/>
    <property type="match status" value="1"/>
</dbReference>
<evidence type="ECO:0000259" key="1">
    <source>
        <dbReference type="Pfam" id="PF00248"/>
    </source>
</evidence>
<dbReference type="InterPro" id="IPR023210">
    <property type="entry name" value="NADP_OxRdtase_dom"/>
</dbReference>
<reference evidence="3" key="1">
    <citation type="submission" date="2019-09" db="EMBL/GenBank/DDBJ databases">
        <title>Mumia zhuanghuii sp. nov. isolated from the intestinal contents of plateau pika (Ochotona curzoniae) in the Qinghai-Tibet plateau of China.</title>
        <authorList>
            <person name="Tian Z."/>
        </authorList>
    </citation>
    <scope>NUCLEOTIDE SEQUENCE [LARGE SCALE GENOMIC DNA]</scope>
    <source>
        <strain evidence="3">L-031</strain>
    </source>
</reference>
<organism evidence="2 3">
    <name type="scientific">Microbacterium lushaniae</name>
    <dbReference type="NCBI Taxonomy" id="2614639"/>
    <lineage>
        <taxon>Bacteria</taxon>
        <taxon>Bacillati</taxon>
        <taxon>Actinomycetota</taxon>
        <taxon>Actinomycetes</taxon>
        <taxon>Micrococcales</taxon>
        <taxon>Microbacteriaceae</taxon>
        <taxon>Microbacterium</taxon>
    </lineage>
</organism>
<evidence type="ECO:0000313" key="3">
    <source>
        <dbReference type="Proteomes" id="UP000325516"/>
    </source>
</evidence>
<protein>
    <submittedName>
        <fullName evidence="2">Aldo/keto reductase</fullName>
    </submittedName>
</protein>
<dbReference type="EMBL" id="CP044232">
    <property type="protein sequence ID" value="QEW03362.1"/>
    <property type="molecule type" value="Genomic_DNA"/>
</dbReference>
<evidence type="ECO:0000313" key="2">
    <source>
        <dbReference type="EMBL" id="QEW03362.1"/>
    </source>
</evidence>
<gene>
    <name evidence="2" type="ORF">F6J85_09785</name>
</gene>
<name>A0A5J6L4T9_9MICO</name>
<dbReference type="Pfam" id="PF00248">
    <property type="entry name" value="Aldo_ket_red"/>
    <property type="match status" value="1"/>
</dbReference>
<dbReference type="Gene3D" id="3.20.20.100">
    <property type="entry name" value="NADP-dependent oxidoreductase domain"/>
    <property type="match status" value="1"/>
</dbReference>
<feature type="domain" description="NADP-dependent oxidoreductase" evidence="1">
    <location>
        <begin position="8"/>
        <end position="307"/>
    </location>
</feature>
<dbReference type="GO" id="GO:0005829">
    <property type="term" value="C:cytosol"/>
    <property type="evidence" value="ECO:0007669"/>
    <property type="project" value="TreeGrafter"/>
</dbReference>